<protein>
    <submittedName>
        <fullName evidence="4">Guanine permease</fullName>
    </submittedName>
</protein>
<dbReference type="Proteomes" id="UP000230222">
    <property type="component" value="Unassembled WGS sequence"/>
</dbReference>
<keyword evidence="2" id="KW-0813">Transport</keyword>
<feature type="transmembrane region" description="Helical" evidence="3">
    <location>
        <begin position="57"/>
        <end position="76"/>
    </location>
</feature>
<keyword evidence="3" id="KW-0472">Membrane</keyword>
<keyword evidence="3" id="KW-1133">Transmembrane helix</keyword>
<dbReference type="GO" id="GO:0005345">
    <property type="term" value="F:purine nucleobase transmembrane transporter activity"/>
    <property type="evidence" value="ECO:0007669"/>
    <property type="project" value="TreeGrafter"/>
</dbReference>
<dbReference type="PANTHER" id="PTHR43337:SF1">
    <property type="entry name" value="XANTHINE_URACIL PERMEASE C887.17-RELATED"/>
    <property type="match status" value="1"/>
</dbReference>
<comment type="caution">
    <text evidence="4">The sequence shown here is derived from an EMBL/GenBank/DDBJ whole genome shotgun (WGS) entry which is preliminary data.</text>
</comment>
<evidence type="ECO:0000313" key="5">
    <source>
        <dbReference type="Proteomes" id="UP000230222"/>
    </source>
</evidence>
<accession>A0A2M8KP64</accession>
<comment type="subcellular location">
    <subcellularLocation>
        <location evidence="1">Endomembrane system</location>
        <topology evidence="1">Multi-pass membrane protein</topology>
    </subcellularLocation>
</comment>
<reference evidence="5" key="1">
    <citation type="submission" date="2017-09" db="EMBL/GenBank/DDBJ databases">
        <title>Depth-based differentiation of microbial function through sediment-hosted aquifers and enrichment of novel symbionts in the deep terrestrial subsurface.</title>
        <authorList>
            <person name="Probst A.J."/>
            <person name="Ladd B."/>
            <person name="Jarett J.K."/>
            <person name="Geller-Mcgrath D.E."/>
            <person name="Sieber C.M.K."/>
            <person name="Emerson J.B."/>
            <person name="Anantharaman K."/>
            <person name="Thomas B.C."/>
            <person name="Malmstrom R."/>
            <person name="Stieglmeier M."/>
            <person name="Klingl A."/>
            <person name="Woyke T."/>
            <person name="Ryan C.M."/>
            <person name="Banfield J.F."/>
        </authorList>
    </citation>
    <scope>NUCLEOTIDE SEQUENCE [LARGE SCALE GENOMIC DNA]</scope>
</reference>
<dbReference type="EMBL" id="PFEC01000057">
    <property type="protein sequence ID" value="PJE61716.1"/>
    <property type="molecule type" value="Genomic_DNA"/>
</dbReference>
<dbReference type="GO" id="GO:0012505">
    <property type="term" value="C:endomembrane system"/>
    <property type="evidence" value="ECO:0007669"/>
    <property type="project" value="UniProtKB-SubCell"/>
</dbReference>
<gene>
    <name evidence="4" type="ORF">COU87_03170</name>
</gene>
<evidence type="ECO:0000256" key="3">
    <source>
        <dbReference type="SAM" id="Phobius"/>
    </source>
</evidence>
<feature type="transmembrane region" description="Helical" evidence="3">
    <location>
        <begin position="27"/>
        <end position="50"/>
    </location>
</feature>
<dbReference type="AlphaFoldDB" id="A0A2M8KP64"/>
<name>A0A2M8KP64_9BACT</name>
<evidence type="ECO:0000256" key="1">
    <source>
        <dbReference type="ARBA" id="ARBA00004127"/>
    </source>
</evidence>
<dbReference type="InterPro" id="IPR045018">
    <property type="entry name" value="Azg-like"/>
</dbReference>
<evidence type="ECO:0000256" key="2">
    <source>
        <dbReference type="ARBA" id="ARBA00022448"/>
    </source>
</evidence>
<feature type="non-terminal residue" evidence="4">
    <location>
        <position position="86"/>
    </location>
</feature>
<feature type="non-terminal residue" evidence="4">
    <location>
        <position position="1"/>
    </location>
</feature>
<dbReference type="PANTHER" id="PTHR43337">
    <property type="entry name" value="XANTHINE/URACIL PERMEASE C887.17-RELATED"/>
    <property type="match status" value="1"/>
</dbReference>
<keyword evidence="3" id="KW-0812">Transmembrane</keyword>
<proteinExistence type="predicted"/>
<feature type="transmembrane region" description="Helical" evidence="3">
    <location>
        <begin position="5"/>
        <end position="21"/>
    </location>
</feature>
<dbReference type="GO" id="GO:0005886">
    <property type="term" value="C:plasma membrane"/>
    <property type="evidence" value="ECO:0007669"/>
    <property type="project" value="TreeGrafter"/>
</dbReference>
<sequence>IAVGIGIFITFIGLVNLGLVVKNDATIVSMGAFSATVLIGLFGLVIMLILEAKKVKGSLLIGILAATLAAILAGYVKLPSSFFLAN</sequence>
<organism evidence="4 5">
    <name type="scientific">Candidatus Roizmanbacteria bacterium CG10_big_fil_rev_8_21_14_0_10_39_12</name>
    <dbReference type="NCBI Taxonomy" id="1974852"/>
    <lineage>
        <taxon>Bacteria</taxon>
        <taxon>Candidatus Roizmaniibacteriota</taxon>
    </lineage>
</organism>
<evidence type="ECO:0000313" key="4">
    <source>
        <dbReference type="EMBL" id="PJE61716.1"/>
    </source>
</evidence>